<reference evidence="3" key="1">
    <citation type="journal article" date="2019" name="Int. J. Syst. Evol. Microbiol.">
        <title>The Global Catalogue of Microorganisms (GCM) 10K type strain sequencing project: providing services to taxonomists for standard genome sequencing and annotation.</title>
        <authorList>
            <consortium name="The Broad Institute Genomics Platform"/>
            <consortium name="The Broad Institute Genome Sequencing Center for Infectious Disease"/>
            <person name="Wu L."/>
            <person name="Ma J."/>
        </authorList>
    </citation>
    <scope>NUCLEOTIDE SEQUENCE [LARGE SCALE GENOMIC DNA]</scope>
    <source>
        <strain evidence="3">JCM 16378</strain>
    </source>
</reference>
<comment type="caution">
    <text evidence="2">The sequence shown here is derived from an EMBL/GenBank/DDBJ whole genome shotgun (WGS) entry which is preliminary data.</text>
</comment>
<sequence length="234" mass="23554">MLVVVAGLGAVAVEPVVPVDGAVVDGLVVEGAVDDGLVVEGVVAGAVVVAPVVADDDVVADGAELVAEPVDGLVVDALVVVPAGPVGVVVLADARPGVTSVAATARASAAAGRALRMEWYMVPLSASGVATVAPVHPQEKTEPPLVALTTNRGWPRTWWVSGLHPAYLDGFGAASRSRHSGSPPSRAAYGCGSAPDLDRLPLWRVVVSPEGDGPTLHPRRGGAGNPDEPLVPPR</sequence>
<feature type="region of interest" description="Disordered" evidence="1">
    <location>
        <begin position="208"/>
        <end position="234"/>
    </location>
</feature>
<dbReference type="Proteomes" id="UP001501326">
    <property type="component" value="Unassembled WGS sequence"/>
</dbReference>
<organism evidence="2 3">
    <name type="scientific">Pedococcus aerophilus</name>
    <dbReference type="NCBI Taxonomy" id="436356"/>
    <lineage>
        <taxon>Bacteria</taxon>
        <taxon>Bacillati</taxon>
        <taxon>Actinomycetota</taxon>
        <taxon>Actinomycetes</taxon>
        <taxon>Micrococcales</taxon>
        <taxon>Intrasporangiaceae</taxon>
        <taxon>Pedococcus</taxon>
    </lineage>
</organism>
<keyword evidence="3" id="KW-1185">Reference proteome</keyword>
<gene>
    <name evidence="2" type="ORF">GCM10009867_30750</name>
</gene>
<evidence type="ECO:0000313" key="2">
    <source>
        <dbReference type="EMBL" id="GAA2738626.1"/>
    </source>
</evidence>
<evidence type="ECO:0000256" key="1">
    <source>
        <dbReference type="SAM" id="MobiDB-lite"/>
    </source>
</evidence>
<protein>
    <recommendedName>
        <fullName evidence="4">Secreted protein</fullName>
    </recommendedName>
</protein>
<accession>A0ABN3UU69</accession>
<evidence type="ECO:0008006" key="4">
    <source>
        <dbReference type="Google" id="ProtNLM"/>
    </source>
</evidence>
<dbReference type="EMBL" id="BAAARN010000004">
    <property type="protein sequence ID" value="GAA2738626.1"/>
    <property type="molecule type" value="Genomic_DNA"/>
</dbReference>
<proteinExistence type="predicted"/>
<name>A0ABN3UU69_9MICO</name>
<evidence type="ECO:0000313" key="3">
    <source>
        <dbReference type="Proteomes" id="UP001501326"/>
    </source>
</evidence>